<keyword evidence="1" id="KW-1133">Transmembrane helix</keyword>
<evidence type="ECO:0000313" key="3">
    <source>
        <dbReference type="Proteomes" id="UP000246018"/>
    </source>
</evidence>
<organism evidence="2 3">
    <name type="scientific">Nocardioides gansuensis</name>
    <dbReference type="NCBI Taxonomy" id="2138300"/>
    <lineage>
        <taxon>Bacteria</taxon>
        <taxon>Bacillati</taxon>
        <taxon>Actinomycetota</taxon>
        <taxon>Actinomycetes</taxon>
        <taxon>Propionibacteriales</taxon>
        <taxon>Nocardioidaceae</taxon>
        <taxon>Nocardioides</taxon>
    </lineage>
</organism>
<dbReference type="RefSeq" id="WP_116574405.1">
    <property type="nucleotide sequence ID" value="NZ_QDGZ01000013.1"/>
</dbReference>
<dbReference type="Proteomes" id="UP000246018">
    <property type="component" value="Unassembled WGS sequence"/>
</dbReference>
<feature type="transmembrane region" description="Helical" evidence="1">
    <location>
        <begin position="98"/>
        <end position="120"/>
    </location>
</feature>
<evidence type="ECO:0008006" key="4">
    <source>
        <dbReference type="Google" id="ProtNLM"/>
    </source>
</evidence>
<reference evidence="2 3" key="1">
    <citation type="submission" date="2018-04" db="EMBL/GenBank/DDBJ databases">
        <title>Genome of Nocardioides gansuensis WSJ-1.</title>
        <authorList>
            <person name="Wu S."/>
            <person name="Wang G."/>
        </authorList>
    </citation>
    <scope>NUCLEOTIDE SEQUENCE [LARGE SCALE GENOMIC DNA]</scope>
    <source>
        <strain evidence="2 3">WSJ-1</strain>
    </source>
</reference>
<feature type="transmembrane region" description="Helical" evidence="1">
    <location>
        <begin position="66"/>
        <end position="86"/>
    </location>
</feature>
<feature type="transmembrane region" description="Helical" evidence="1">
    <location>
        <begin position="132"/>
        <end position="153"/>
    </location>
</feature>
<comment type="caution">
    <text evidence="2">The sequence shown here is derived from an EMBL/GenBank/DDBJ whole genome shotgun (WGS) entry which is preliminary data.</text>
</comment>
<evidence type="ECO:0000313" key="2">
    <source>
        <dbReference type="EMBL" id="PVG80790.1"/>
    </source>
</evidence>
<feature type="transmembrane region" description="Helical" evidence="1">
    <location>
        <begin position="216"/>
        <end position="236"/>
    </location>
</feature>
<proteinExistence type="predicted"/>
<gene>
    <name evidence="2" type="ORF">DDE18_21300</name>
</gene>
<name>A0A2T8F527_9ACTN</name>
<evidence type="ECO:0000256" key="1">
    <source>
        <dbReference type="SAM" id="Phobius"/>
    </source>
</evidence>
<keyword evidence="1" id="KW-0812">Transmembrane</keyword>
<protein>
    <recommendedName>
        <fullName evidence="4">DUF2269 family protein</fullName>
    </recommendedName>
</protein>
<sequence>MDLAATLEPAVGFDLHSFAIFLHIILLTYWLGSDIGVFYSSKFVVDPGVSPAGRAIAMKVMHMVDLAPRVCLILMLPSGVTLMAASDFGRDIFYGWPLALTWAGGLLWLAIMLVAFFKAPAKHADLAFRADWVVRVAVTVGLVLAACYALAVAEPFGVETNPKWLAGKVLAYALCIFCGIMIRLSLRPFGPAFGQLMTSGSTPEVEQAIGGSMRRAVPWVYSIWVLVLVAAFLGVVKPGADVVIGG</sequence>
<keyword evidence="1" id="KW-0472">Membrane</keyword>
<accession>A0A2T8F527</accession>
<dbReference type="OrthoDB" id="3781906at2"/>
<keyword evidence="3" id="KW-1185">Reference proteome</keyword>
<dbReference type="AlphaFoldDB" id="A0A2T8F527"/>
<feature type="transmembrane region" description="Helical" evidence="1">
    <location>
        <begin position="20"/>
        <end position="45"/>
    </location>
</feature>
<feature type="transmembrane region" description="Helical" evidence="1">
    <location>
        <begin position="165"/>
        <end position="186"/>
    </location>
</feature>
<dbReference type="EMBL" id="QDGZ01000013">
    <property type="protein sequence ID" value="PVG80790.1"/>
    <property type="molecule type" value="Genomic_DNA"/>
</dbReference>